<protein>
    <submittedName>
        <fullName evidence="1">Uncharacterized protein</fullName>
    </submittedName>
</protein>
<gene>
    <name evidence="1" type="ORF">J2Z70_003879</name>
</gene>
<organism evidence="1 2">
    <name type="scientific">Paenibacillus silagei</name>
    <dbReference type="NCBI Taxonomy" id="1670801"/>
    <lineage>
        <taxon>Bacteria</taxon>
        <taxon>Bacillati</taxon>
        <taxon>Bacillota</taxon>
        <taxon>Bacilli</taxon>
        <taxon>Bacillales</taxon>
        <taxon>Paenibacillaceae</taxon>
        <taxon>Paenibacillus</taxon>
    </lineage>
</organism>
<evidence type="ECO:0000313" key="1">
    <source>
        <dbReference type="EMBL" id="MBP2113718.1"/>
    </source>
</evidence>
<accession>A0ABS4NUH9</accession>
<comment type="caution">
    <text evidence="1">The sequence shown here is derived from an EMBL/GenBank/DDBJ whole genome shotgun (WGS) entry which is preliminary data.</text>
</comment>
<name>A0ABS4NUH9_9BACL</name>
<dbReference type="EMBL" id="JAGGLV010000013">
    <property type="protein sequence ID" value="MBP2113718.1"/>
    <property type="molecule type" value="Genomic_DNA"/>
</dbReference>
<reference evidence="1 2" key="1">
    <citation type="submission" date="2021-03" db="EMBL/GenBank/DDBJ databases">
        <title>Genomic Encyclopedia of Type Strains, Phase IV (KMG-IV): sequencing the most valuable type-strain genomes for metagenomic binning, comparative biology and taxonomic classification.</title>
        <authorList>
            <person name="Goeker M."/>
        </authorList>
    </citation>
    <scope>NUCLEOTIDE SEQUENCE [LARGE SCALE GENOMIC DNA]</scope>
    <source>
        <strain evidence="1 2">DSM 101953</strain>
    </source>
</reference>
<proteinExistence type="predicted"/>
<sequence>MKPGNRFEYSLTLHPNVMVLIPTMPPDSGVLADEKALSLYTQGLLRSAWIVGGLFCNDGS</sequence>
<keyword evidence="2" id="KW-1185">Reference proteome</keyword>
<evidence type="ECO:0000313" key="2">
    <source>
        <dbReference type="Proteomes" id="UP000773462"/>
    </source>
</evidence>
<dbReference type="Proteomes" id="UP000773462">
    <property type="component" value="Unassembled WGS sequence"/>
</dbReference>